<keyword evidence="1" id="KW-0732">Signal</keyword>
<organism evidence="6 7">
    <name type="scientific">Allacma fusca</name>
    <dbReference type="NCBI Taxonomy" id="39272"/>
    <lineage>
        <taxon>Eukaryota</taxon>
        <taxon>Metazoa</taxon>
        <taxon>Ecdysozoa</taxon>
        <taxon>Arthropoda</taxon>
        <taxon>Hexapoda</taxon>
        <taxon>Collembola</taxon>
        <taxon>Symphypleona</taxon>
        <taxon>Sminthuridae</taxon>
        <taxon>Allacma</taxon>
    </lineage>
</organism>
<dbReference type="PANTHER" id="PTHR11247:SF27">
    <property type="entry name" value="LYSOSOMAL THIOESTERASE PPT2"/>
    <property type="match status" value="1"/>
</dbReference>
<name>A0A8J2KWA6_9HEXA</name>
<evidence type="ECO:0000256" key="4">
    <source>
        <dbReference type="ARBA" id="ARBA00038848"/>
    </source>
</evidence>
<evidence type="ECO:0000313" key="6">
    <source>
        <dbReference type="EMBL" id="CAG7732896.1"/>
    </source>
</evidence>
<dbReference type="EMBL" id="CAJVCH010239697">
    <property type="protein sequence ID" value="CAG7732896.1"/>
    <property type="molecule type" value="Genomic_DNA"/>
</dbReference>
<dbReference type="PANTHER" id="PTHR11247">
    <property type="entry name" value="PALMITOYL-PROTEIN THIOESTERASE/DOLICHYLDIPHOSPHATASE 1"/>
    <property type="match status" value="1"/>
</dbReference>
<dbReference type="Pfam" id="PF02089">
    <property type="entry name" value="Palm_thioest"/>
    <property type="match status" value="1"/>
</dbReference>
<sequence length="101" mass="11083">MGKSETESSKHPGTNVTIIDRLHGWKSITPIWYQINKFSKDLIPIMNSNPNGVHVIGFSQGGLVARGLIQSISNHTVHNFISLSSPQAGQYGGNTIKEFFC</sequence>
<reference evidence="6" key="1">
    <citation type="submission" date="2021-06" db="EMBL/GenBank/DDBJ databases">
        <authorList>
            <person name="Hodson N. C."/>
            <person name="Mongue J. A."/>
            <person name="Jaron S. K."/>
        </authorList>
    </citation>
    <scope>NUCLEOTIDE SEQUENCE</scope>
</reference>
<keyword evidence="7" id="KW-1185">Reference proteome</keyword>
<evidence type="ECO:0000256" key="1">
    <source>
        <dbReference type="ARBA" id="ARBA00022729"/>
    </source>
</evidence>
<proteinExistence type="predicted"/>
<comment type="catalytic activity">
    <reaction evidence="5">
        <text>S-hexadecanoyl-N-acetylcysteamine + H2O = N-acetylcysteamine + hexadecanoate + H(+)</text>
        <dbReference type="Rhea" id="RHEA:84099"/>
        <dbReference type="ChEBI" id="CHEBI:7896"/>
        <dbReference type="ChEBI" id="CHEBI:15377"/>
        <dbReference type="ChEBI" id="CHEBI:15378"/>
        <dbReference type="ChEBI" id="CHEBI:74410"/>
        <dbReference type="ChEBI" id="CHEBI:233601"/>
    </reaction>
</comment>
<accession>A0A8J2KWA6</accession>
<evidence type="ECO:0000313" key="7">
    <source>
        <dbReference type="Proteomes" id="UP000708208"/>
    </source>
</evidence>
<evidence type="ECO:0000256" key="3">
    <source>
        <dbReference type="ARBA" id="ARBA00023180"/>
    </source>
</evidence>
<comment type="caution">
    <text evidence="6">The sequence shown here is derived from an EMBL/GenBank/DDBJ whole genome shotgun (WGS) entry which is preliminary data.</text>
</comment>
<dbReference type="GO" id="GO:0005764">
    <property type="term" value="C:lysosome"/>
    <property type="evidence" value="ECO:0007669"/>
    <property type="project" value="TreeGrafter"/>
</dbReference>
<gene>
    <name evidence="6" type="ORF">AFUS01_LOCUS21377</name>
</gene>
<dbReference type="GO" id="GO:0016790">
    <property type="term" value="F:thiolester hydrolase activity"/>
    <property type="evidence" value="ECO:0007669"/>
    <property type="project" value="TreeGrafter"/>
</dbReference>
<keyword evidence="3" id="KW-0325">Glycoprotein</keyword>
<keyword evidence="2" id="KW-0378">Hydrolase</keyword>
<evidence type="ECO:0000256" key="2">
    <source>
        <dbReference type="ARBA" id="ARBA00022801"/>
    </source>
</evidence>
<protein>
    <recommendedName>
        <fullName evidence="4">palmitoyl-CoA hydrolase</fullName>
        <ecNumber evidence="4">3.1.2.2</ecNumber>
    </recommendedName>
</protein>
<dbReference type="Proteomes" id="UP000708208">
    <property type="component" value="Unassembled WGS sequence"/>
</dbReference>
<dbReference type="OrthoDB" id="155976at2759"/>
<dbReference type="EC" id="3.1.2.2" evidence="4"/>
<dbReference type="AlphaFoldDB" id="A0A8J2KWA6"/>
<evidence type="ECO:0000256" key="5">
    <source>
        <dbReference type="ARBA" id="ARBA00093223"/>
    </source>
</evidence>